<sequence length="278" mass="31326">MRKLFTMTAAILLLAACSAEKSALEDKQSGAEPVKKEARNHNQEAEKKEEEQEKVESAKQEEEISVSPEYKLNQNTFALEPIGEANPKVALLTIDDAPDEHALEMAKTLKKLNAPAIFFVNGHLINSPEKEKVIKEIHELGFMIGNHTYSHSDLTTLSEAKQKEEILSVNEAVEKIIGEKPKFFRAPFGKNTEYSSQIATDENMLLMNWTYGYDWEKEYMTGDAIADIMVNAPQLQDGANLLMHDREWTNDGLERIVIGLRDKGYELLDPALIDSESE</sequence>
<name>A0ABQ4JZY6_9BACI</name>
<keyword evidence="4" id="KW-0732">Signal</keyword>
<keyword evidence="1" id="KW-0479">Metal-binding</keyword>
<dbReference type="EMBL" id="BOQT01000001">
    <property type="protein sequence ID" value="GIN19087.1"/>
    <property type="molecule type" value="Genomic_DNA"/>
</dbReference>
<evidence type="ECO:0000256" key="1">
    <source>
        <dbReference type="ARBA" id="ARBA00022723"/>
    </source>
</evidence>
<dbReference type="InterPro" id="IPR011330">
    <property type="entry name" value="Glyco_hydro/deAcase_b/a-brl"/>
</dbReference>
<feature type="signal peptide" evidence="4">
    <location>
        <begin position="1"/>
        <end position="23"/>
    </location>
</feature>
<evidence type="ECO:0000259" key="5">
    <source>
        <dbReference type="PROSITE" id="PS51677"/>
    </source>
</evidence>
<dbReference type="Pfam" id="PF01522">
    <property type="entry name" value="Polysacc_deac_1"/>
    <property type="match status" value="1"/>
</dbReference>
<keyword evidence="2" id="KW-0378">Hydrolase</keyword>
<comment type="caution">
    <text evidence="6">The sequence shown here is derived from an EMBL/GenBank/DDBJ whole genome shotgun (WGS) entry which is preliminary data.</text>
</comment>
<feature type="compositionally biased region" description="Basic and acidic residues" evidence="3">
    <location>
        <begin position="22"/>
        <end position="62"/>
    </location>
</feature>
<dbReference type="PROSITE" id="PS51257">
    <property type="entry name" value="PROKAR_LIPOPROTEIN"/>
    <property type="match status" value="1"/>
</dbReference>
<evidence type="ECO:0000256" key="3">
    <source>
        <dbReference type="SAM" id="MobiDB-lite"/>
    </source>
</evidence>
<evidence type="ECO:0000256" key="2">
    <source>
        <dbReference type="ARBA" id="ARBA00022801"/>
    </source>
</evidence>
<evidence type="ECO:0000313" key="7">
    <source>
        <dbReference type="Proteomes" id="UP000680279"/>
    </source>
</evidence>
<dbReference type="Proteomes" id="UP000680279">
    <property type="component" value="Unassembled WGS sequence"/>
</dbReference>
<keyword evidence="7" id="KW-1185">Reference proteome</keyword>
<protein>
    <submittedName>
        <fullName evidence="6">Polysaccharide deacetylase</fullName>
    </submittedName>
</protein>
<gene>
    <name evidence="6" type="primary">pdaA_1</name>
    <name evidence="6" type="ORF">J1TS3_02210</name>
</gene>
<evidence type="ECO:0000256" key="4">
    <source>
        <dbReference type="SAM" id="SignalP"/>
    </source>
</evidence>
<dbReference type="PROSITE" id="PS51677">
    <property type="entry name" value="NODB"/>
    <property type="match status" value="1"/>
</dbReference>
<dbReference type="PANTHER" id="PTHR10587:SF133">
    <property type="entry name" value="CHITIN DEACETYLASE 1-RELATED"/>
    <property type="match status" value="1"/>
</dbReference>
<evidence type="ECO:0000313" key="6">
    <source>
        <dbReference type="EMBL" id="GIN19087.1"/>
    </source>
</evidence>
<feature type="chain" id="PRO_5047088336" evidence="4">
    <location>
        <begin position="24"/>
        <end position="278"/>
    </location>
</feature>
<reference evidence="6 7" key="1">
    <citation type="submission" date="2021-03" db="EMBL/GenBank/DDBJ databases">
        <title>Antimicrobial resistance genes in bacteria isolated from Japanese honey, and their potential for conferring macrolide and lincosamide resistance in the American foulbrood pathogen Paenibacillus larvae.</title>
        <authorList>
            <person name="Okamoto M."/>
            <person name="Kumagai M."/>
            <person name="Kanamori H."/>
            <person name="Takamatsu D."/>
        </authorList>
    </citation>
    <scope>NUCLEOTIDE SEQUENCE [LARGE SCALE GENOMIC DNA]</scope>
    <source>
        <strain evidence="6 7">J1TS3</strain>
    </source>
</reference>
<dbReference type="InterPro" id="IPR050248">
    <property type="entry name" value="Polysacc_deacetylase_ArnD"/>
</dbReference>
<organism evidence="6 7">
    <name type="scientific">Siminovitchia fordii</name>
    <dbReference type="NCBI Taxonomy" id="254759"/>
    <lineage>
        <taxon>Bacteria</taxon>
        <taxon>Bacillati</taxon>
        <taxon>Bacillota</taxon>
        <taxon>Bacilli</taxon>
        <taxon>Bacillales</taxon>
        <taxon>Bacillaceae</taxon>
        <taxon>Siminovitchia</taxon>
    </lineage>
</organism>
<dbReference type="CDD" id="cd10917">
    <property type="entry name" value="CE4_NodB_like_6s_7s"/>
    <property type="match status" value="1"/>
</dbReference>
<feature type="domain" description="NodB homology" evidence="5">
    <location>
        <begin position="88"/>
        <end position="268"/>
    </location>
</feature>
<accession>A0ABQ4JZY6</accession>
<dbReference type="Gene3D" id="3.20.20.370">
    <property type="entry name" value="Glycoside hydrolase/deacetylase"/>
    <property type="match status" value="1"/>
</dbReference>
<dbReference type="SUPFAM" id="SSF88713">
    <property type="entry name" value="Glycoside hydrolase/deacetylase"/>
    <property type="match status" value="1"/>
</dbReference>
<proteinExistence type="predicted"/>
<feature type="region of interest" description="Disordered" evidence="3">
    <location>
        <begin position="22"/>
        <end position="66"/>
    </location>
</feature>
<dbReference type="PANTHER" id="PTHR10587">
    <property type="entry name" value="GLYCOSYL TRANSFERASE-RELATED"/>
    <property type="match status" value="1"/>
</dbReference>
<dbReference type="InterPro" id="IPR002509">
    <property type="entry name" value="NODB_dom"/>
</dbReference>
<dbReference type="RefSeq" id="WP_018705286.1">
    <property type="nucleotide sequence ID" value="NZ_BOQT01000001.1"/>
</dbReference>